<name>A0A514D983_9VIRU</name>
<gene>
    <name evidence="2" type="ORF">H1BulkLitter4259_000003</name>
</gene>
<evidence type="ECO:0008006" key="3">
    <source>
        <dbReference type="Google" id="ProtNLM"/>
    </source>
</evidence>
<sequence length="441" mass="49977">MAGTTTQKRTIYSPGADAFGNFRNRYRLRPGWPEDTDSSMSRSYSQTTTSFRSGSNTSMGMEEDPREILIQNNARNLRPFDRGHEFSTRKGKIILSHPKWKTRGLGDTFFEGPLTLSVPGDNMPGSVRDFDAGPVDLAYGVTAISKTAPTKQVANLEQLLVELRLDLPKYPGLSATNLRQGNYVSRGADEYLNMVFGWQPTVQDVLKICEVIVNTDKLVNQYMRDAGLQVRRQFEFDPKREVRQIASVGSHEIQIYALNPYQPWSGNFYRNPYSDGMGSVSLTETKYEKYWFSGAFMYYLNKENSPWANMQNTAVIARKLLGTEGLTLRLLYEIAPFSWLLDWFVNVGDLIANIDLFSRDGLVLRYGYLMRETILTRTYTHSGITTYGGRTGPFSMTEVFTDKRRVKATPYGFGVSPSSFNPTQWAILAALGFTKSDRLLF</sequence>
<reference evidence="2" key="1">
    <citation type="submission" date="2019-05" db="EMBL/GenBank/DDBJ databases">
        <title>Metatranscriptomic reconstruction reveals RNA viruses with the potential to shape carbon cycling in soil.</title>
        <authorList>
            <person name="Starr E.P."/>
            <person name="Nuccio E."/>
            <person name="Pett-Ridge J."/>
            <person name="Banfield J.F."/>
            <person name="Firestone M.K."/>
        </authorList>
    </citation>
    <scope>NUCLEOTIDE SEQUENCE</scope>
    <source>
        <strain evidence="2">H1_Bulk_Litter_4_scaffold_259</strain>
    </source>
</reference>
<feature type="region of interest" description="Disordered" evidence="1">
    <location>
        <begin position="30"/>
        <end position="60"/>
    </location>
</feature>
<feature type="compositionally biased region" description="Polar residues" evidence="1">
    <location>
        <begin position="38"/>
        <end position="59"/>
    </location>
</feature>
<proteinExistence type="predicted"/>
<evidence type="ECO:0000256" key="1">
    <source>
        <dbReference type="SAM" id="MobiDB-lite"/>
    </source>
</evidence>
<protein>
    <recommendedName>
        <fullName evidence="3">Maturation</fullName>
    </recommendedName>
</protein>
<dbReference type="EMBL" id="MN035315">
    <property type="protein sequence ID" value="QDH90164.1"/>
    <property type="molecule type" value="Genomic_RNA"/>
</dbReference>
<evidence type="ECO:0000313" key="2">
    <source>
        <dbReference type="EMBL" id="QDH90164.1"/>
    </source>
</evidence>
<accession>A0A514D983</accession>
<organism evidence="2">
    <name type="scientific">Leviviridae sp</name>
    <dbReference type="NCBI Taxonomy" id="2027243"/>
    <lineage>
        <taxon>Viruses</taxon>
        <taxon>Riboviria</taxon>
        <taxon>Orthornavirae</taxon>
        <taxon>Lenarviricota</taxon>
        <taxon>Leviviricetes</taxon>
        <taxon>Norzivirales</taxon>
        <taxon>Fiersviridae</taxon>
    </lineage>
</organism>